<protein>
    <submittedName>
        <fullName evidence="1">Uncharacterized protein</fullName>
    </submittedName>
</protein>
<dbReference type="Gene3D" id="3.40.50.10480">
    <property type="entry name" value="Probable brix-domain ribosomal biogenesis protein"/>
    <property type="match status" value="1"/>
</dbReference>
<dbReference type="GO" id="GO:0042134">
    <property type="term" value="F:rRNA primary transcript binding"/>
    <property type="evidence" value="ECO:0007669"/>
    <property type="project" value="InterPro"/>
</dbReference>
<dbReference type="GO" id="GO:0000470">
    <property type="term" value="P:maturation of LSU-rRNA"/>
    <property type="evidence" value="ECO:0007669"/>
    <property type="project" value="TreeGrafter"/>
</dbReference>
<evidence type="ECO:0000313" key="2">
    <source>
        <dbReference type="Proteomes" id="UP001408789"/>
    </source>
</evidence>
<dbReference type="AlphaFoldDB" id="A0AAP0GMB5"/>
<dbReference type="EMBL" id="JBCNJP010000025">
    <property type="protein sequence ID" value="KAK9053667.1"/>
    <property type="molecule type" value="Genomic_DNA"/>
</dbReference>
<organism evidence="1 2">
    <name type="scientific">Deinandra increscens subsp. villosa</name>
    <dbReference type="NCBI Taxonomy" id="3103831"/>
    <lineage>
        <taxon>Eukaryota</taxon>
        <taxon>Viridiplantae</taxon>
        <taxon>Streptophyta</taxon>
        <taxon>Embryophyta</taxon>
        <taxon>Tracheophyta</taxon>
        <taxon>Spermatophyta</taxon>
        <taxon>Magnoliopsida</taxon>
        <taxon>eudicotyledons</taxon>
        <taxon>Gunneridae</taxon>
        <taxon>Pentapetalae</taxon>
        <taxon>asterids</taxon>
        <taxon>campanulids</taxon>
        <taxon>Asterales</taxon>
        <taxon>Asteraceae</taxon>
        <taxon>Asteroideae</taxon>
        <taxon>Heliantheae alliance</taxon>
        <taxon>Madieae</taxon>
        <taxon>Madiinae</taxon>
        <taxon>Deinandra</taxon>
    </lineage>
</organism>
<reference evidence="1 2" key="1">
    <citation type="submission" date="2024-04" db="EMBL/GenBank/DDBJ databases">
        <title>The reference genome of an endangered Asteraceae, Deinandra increscens subsp. villosa, native to the Central Coast of California.</title>
        <authorList>
            <person name="Guilliams M."/>
            <person name="Hasenstab-Lehman K."/>
            <person name="Meyer R."/>
            <person name="Mcevoy S."/>
        </authorList>
    </citation>
    <scope>NUCLEOTIDE SEQUENCE [LARGE SCALE GENOMIC DNA]</scope>
    <source>
        <tissue evidence="1">Leaf</tissue>
    </source>
</reference>
<comment type="caution">
    <text evidence="1">The sequence shown here is derived from an EMBL/GenBank/DDBJ whole genome shotgun (WGS) entry which is preliminary data.</text>
</comment>
<dbReference type="PANTHER" id="PTHR22734:SF3">
    <property type="entry name" value="RIBOSOME PRODUCTION FACTOR 1"/>
    <property type="match status" value="1"/>
</dbReference>
<evidence type="ECO:0000313" key="1">
    <source>
        <dbReference type="EMBL" id="KAK9053667.1"/>
    </source>
</evidence>
<gene>
    <name evidence="1" type="ORF">SSX86_024741</name>
</gene>
<dbReference type="GO" id="GO:0000460">
    <property type="term" value="P:maturation of 5.8S rRNA"/>
    <property type="evidence" value="ECO:0007669"/>
    <property type="project" value="TreeGrafter"/>
</dbReference>
<dbReference type="Proteomes" id="UP001408789">
    <property type="component" value="Unassembled WGS sequence"/>
</dbReference>
<sequence>MVTLIVLYSRLKHRCLNPKVDQQLKLSERPKNYYQKIPPKKIPRTIENTREADETVCKPGDEELFAGNGADEFSSVLNGDCVPKVLMTTSRFHSTVEGPTLIKDLLTVIPNTQHYKRGTYELKKLSGVQCAGNPHFWVNDHGSYQEGQKNTRGYIWGKAGTKLVCAVLSLPVPSKTIYPAGEKLSNNTLGQSVSDYFDQLSPRKLLLIGCCRSGTSTMFKQEEFLKCVGFYKEAKCKRACVRNMR</sequence>
<proteinExistence type="predicted"/>
<dbReference type="PANTHER" id="PTHR22734">
    <property type="entry name" value="U3 SMALL NUCLEOLAR RIBONUCLEOPROTEIN PROTEIN IMP4"/>
    <property type="match status" value="1"/>
</dbReference>
<keyword evidence="2" id="KW-1185">Reference proteome</keyword>
<dbReference type="GO" id="GO:0030687">
    <property type="term" value="C:preribosome, large subunit precursor"/>
    <property type="evidence" value="ECO:0007669"/>
    <property type="project" value="TreeGrafter"/>
</dbReference>
<name>A0AAP0GMB5_9ASTR</name>
<dbReference type="SUPFAM" id="SSF52954">
    <property type="entry name" value="Class II aaRS ABD-related"/>
    <property type="match status" value="1"/>
</dbReference>
<dbReference type="InterPro" id="IPR044281">
    <property type="entry name" value="IMP4/RPF1"/>
</dbReference>
<dbReference type="GO" id="GO:0005730">
    <property type="term" value="C:nucleolus"/>
    <property type="evidence" value="ECO:0007669"/>
    <property type="project" value="TreeGrafter"/>
</dbReference>
<accession>A0AAP0GMB5</accession>